<proteinExistence type="predicted"/>
<keyword evidence="3" id="KW-1185">Reference proteome</keyword>
<reference evidence="2 3" key="1">
    <citation type="submission" date="2021-06" db="EMBL/GenBank/DDBJ databases">
        <title>Caerostris darwini draft genome.</title>
        <authorList>
            <person name="Kono N."/>
            <person name="Arakawa K."/>
        </authorList>
    </citation>
    <scope>NUCLEOTIDE SEQUENCE [LARGE SCALE GENOMIC DNA]</scope>
</reference>
<sequence length="95" mass="11441">MKEKHLWAYVLFLWNLIAIIVSAMYHKRGLLTLFRRNTMELPVRRNTMELSVRYDARDEYSKEPPTKTSYQINVCGDAKVNPTERQEIVLHYEYF</sequence>
<dbReference type="Proteomes" id="UP001054837">
    <property type="component" value="Unassembled WGS sequence"/>
</dbReference>
<accession>A0AAV4TD41</accession>
<evidence type="ECO:0000313" key="2">
    <source>
        <dbReference type="EMBL" id="GIY44488.1"/>
    </source>
</evidence>
<protein>
    <submittedName>
        <fullName evidence="2">Uncharacterized protein</fullName>
    </submittedName>
</protein>
<organism evidence="2 3">
    <name type="scientific">Caerostris darwini</name>
    <dbReference type="NCBI Taxonomy" id="1538125"/>
    <lineage>
        <taxon>Eukaryota</taxon>
        <taxon>Metazoa</taxon>
        <taxon>Ecdysozoa</taxon>
        <taxon>Arthropoda</taxon>
        <taxon>Chelicerata</taxon>
        <taxon>Arachnida</taxon>
        <taxon>Araneae</taxon>
        <taxon>Araneomorphae</taxon>
        <taxon>Entelegynae</taxon>
        <taxon>Araneoidea</taxon>
        <taxon>Araneidae</taxon>
        <taxon>Caerostris</taxon>
    </lineage>
</organism>
<feature type="transmembrane region" description="Helical" evidence="1">
    <location>
        <begin position="6"/>
        <end position="26"/>
    </location>
</feature>
<dbReference type="AlphaFoldDB" id="A0AAV4TD41"/>
<keyword evidence="1" id="KW-0472">Membrane</keyword>
<evidence type="ECO:0000313" key="3">
    <source>
        <dbReference type="Proteomes" id="UP001054837"/>
    </source>
</evidence>
<keyword evidence="1" id="KW-0812">Transmembrane</keyword>
<evidence type="ECO:0000256" key="1">
    <source>
        <dbReference type="SAM" id="Phobius"/>
    </source>
</evidence>
<dbReference type="EMBL" id="BPLQ01009526">
    <property type="protein sequence ID" value="GIY44488.1"/>
    <property type="molecule type" value="Genomic_DNA"/>
</dbReference>
<comment type="caution">
    <text evidence="2">The sequence shown here is derived from an EMBL/GenBank/DDBJ whole genome shotgun (WGS) entry which is preliminary data.</text>
</comment>
<name>A0AAV4TD41_9ARAC</name>
<gene>
    <name evidence="2" type="ORF">CDAR_506951</name>
</gene>
<keyword evidence="1" id="KW-1133">Transmembrane helix</keyword>